<proteinExistence type="predicted"/>
<comment type="caution">
    <text evidence="1">The sequence shown here is derived from an EMBL/GenBank/DDBJ whole genome shotgun (WGS) entry which is preliminary data.</text>
</comment>
<gene>
    <name evidence="1" type="ORF">QFC21_006573</name>
</gene>
<dbReference type="EMBL" id="JASBWT010000033">
    <property type="protein sequence ID" value="KAJ9093078.1"/>
    <property type="molecule type" value="Genomic_DNA"/>
</dbReference>
<reference evidence="1" key="1">
    <citation type="submission" date="2023-04" db="EMBL/GenBank/DDBJ databases">
        <title>Draft Genome sequencing of Naganishia species isolated from polar environments using Oxford Nanopore Technology.</title>
        <authorList>
            <person name="Leo P."/>
            <person name="Venkateswaran K."/>
        </authorList>
    </citation>
    <scope>NUCLEOTIDE SEQUENCE</scope>
    <source>
        <strain evidence="1">MNA-CCFEE 5423</strain>
    </source>
</reference>
<accession>A0ACC2V1X1</accession>
<evidence type="ECO:0000313" key="2">
    <source>
        <dbReference type="Proteomes" id="UP001227268"/>
    </source>
</evidence>
<protein>
    <submittedName>
        <fullName evidence="1">Uncharacterized protein</fullName>
    </submittedName>
</protein>
<organism evidence="1 2">
    <name type="scientific">Naganishia friedmannii</name>
    <dbReference type="NCBI Taxonomy" id="89922"/>
    <lineage>
        <taxon>Eukaryota</taxon>
        <taxon>Fungi</taxon>
        <taxon>Dikarya</taxon>
        <taxon>Basidiomycota</taxon>
        <taxon>Agaricomycotina</taxon>
        <taxon>Tremellomycetes</taxon>
        <taxon>Filobasidiales</taxon>
        <taxon>Filobasidiaceae</taxon>
        <taxon>Naganishia</taxon>
    </lineage>
</organism>
<dbReference type="Proteomes" id="UP001227268">
    <property type="component" value="Unassembled WGS sequence"/>
</dbReference>
<name>A0ACC2V1X1_9TREE</name>
<evidence type="ECO:0000313" key="1">
    <source>
        <dbReference type="EMBL" id="KAJ9093078.1"/>
    </source>
</evidence>
<keyword evidence="2" id="KW-1185">Reference proteome</keyword>
<sequence length="203" mass="21222">MGKKGGKKGVKGNTGPRPAAGSRKNTYEKGDIAKPSNGHKNNKGGSGTSRNDADVSNADEDKASIERLLANSQSLQKGIDEMAGWLKAMKVAEGQGGQLDAGSANTNDPIMASQTEATESDCTESSVPQTFPKKSTFSGSSAGVSSKACGESGYLSMIKGLELKRRVRAVSLFVPYRGSETEIGPLHIRVGDKSHGKKSGKVY</sequence>